<keyword evidence="1" id="KW-0378">Hydrolase</keyword>
<feature type="domain" description="AB hydrolase-1" evidence="2">
    <location>
        <begin position="19"/>
        <end position="249"/>
    </location>
</feature>
<protein>
    <submittedName>
        <fullName evidence="3">Pimeloyl-ACP methyl ester carboxylesterase</fullName>
    </submittedName>
</protein>
<proteinExistence type="predicted"/>
<dbReference type="InterPro" id="IPR000073">
    <property type="entry name" value="AB_hydrolase_1"/>
</dbReference>
<dbReference type="EMBL" id="JACIBT010000001">
    <property type="protein sequence ID" value="MBB3666625.1"/>
    <property type="molecule type" value="Genomic_DNA"/>
</dbReference>
<accession>A0A7W5TPE6</accession>
<organism evidence="3 4">
    <name type="scientific">Garicola koreensis</name>
    <dbReference type="NCBI Taxonomy" id="1262554"/>
    <lineage>
        <taxon>Bacteria</taxon>
        <taxon>Bacillati</taxon>
        <taxon>Actinomycetota</taxon>
        <taxon>Actinomycetes</taxon>
        <taxon>Micrococcales</taxon>
        <taxon>Micrococcaceae</taxon>
        <taxon>Garicola</taxon>
    </lineage>
</organism>
<dbReference type="GO" id="GO:0052689">
    <property type="term" value="F:carboxylic ester hydrolase activity"/>
    <property type="evidence" value="ECO:0007669"/>
    <property type="project" value="TreeGrafter"/>
</dbReference>
<dbReference type="Pfam" id="PF00561">
    <property type="entry name" value="Abhydrolase_1"/>
    <property type="match status" value="1"/>
</dbReference>
<comment type="caution">
    <text evidence="3">The sequence shown here is derived from an EMBL/GenBank/DDBJ whole genome shotgun (WGS) entry which is preliminary data.</text>
</comment>
<evidence type="ECO:0000259" key="2">
    <source>
        <dbReference type="Pfam" id="PF00561"/>
    </source>
</evidence>
<keyword evidence="4" id="KW-1185">Reference proteome</keyword>
<dbReference type="InterPro" id="IPR029058">
    <property type="entry name" value="AB_hydrolase_fold"/>
</dbReference>
<name>A0A7W5TPE6_9MICC</name>
<sequence>MADDSFTIHTQTVGDSGEVVVFFAGLFGQGKNFTQIAKGLTPDFQSLLVDLPNHGGSGWTQSFDFVGHADLVAEHLRATVASDEPVHLVGHSLGGKVAMVLALRHPDLLRSLTVVDISPVSHDSGGEFEHLLGTLMELNVDDLESRSDADQRLQDPIPQDMTRGFLLQSLARTKDGFQWKPNLKLLYESLPKIAEFPEFDGAQYNGPVLWVGGSKSDYVKDEYDEAMRELFPRTTQTTVKDAGHWVHAEQAEVFTAVLKRFLSSAEG</sequence>
<evidence type="ECO:0000256" key="1">
    <source>
        <dbReference type="ARBA" id="ARBA00022801"/>
    </source>
</evidence>
<dbReference type="PANTHER" id="PTHR46118:SF4">
    <property type="entry name" value="PROTEIN ABHD11"/>
    <property type="match status" value="1"/>
</dbReference>
<evidence type="ECO:0000313" key="3">
    <source>
        <dbReference type="EMBL" id="MBB3666625.1"/>
    </source>
</evidence>
<dbReference type="SUPFAM" id="SSF53474">
    <property type="entry name" value="alpha/beta-Hydrolases"/>
    <property type="match status" value="1"/>
</dbReference>
<evidence type="ECO:0000313" key="4">
    <source>
        <dbReference type="Proteomes" id="UP000547528"/>
    </source>
</evidence>
<dbReference type="Gene3D" id="3.40.50.1820">
    <property type="entry name" value="alpha/beta hydrolase"/>
    <property type="match status" value="1"/>
</dbReference>
<dbReference type="RefSeq" id="WP_343064251.1">
    <property type="nucleotide sequence ID" value="NZ_BAABKR010000005.1"/>
</dbReference>
<dbReference type="AlphaFoldDB" id="A0A7W5TPE6"/>
<dbReference type="PANTHER" id="PTHR46118">
    <property type="entry name" value="PROTEIN ABHD11"/>
    <property type="match status" value="1"/>
</dbReference>
<gene>
    <name evidence="3" type="ORF">FHX47_000218</name>
</gene>
<dbReference type="Proteomes" id="UP000547528">
    <property type="component" value="Unassembled WGS sequence"/>
</dbReference>
<reference evidence="3 4" key="1">
    <citation type="submission" date="2020-08" db="EMBL/GenBank/DDBJ databases">
        <title>Sequencing the genomes of 1000 actinobacteria strains.</title>
        <authorList>
            <person name="Klenk H.-P."/>
        </authorList>
    </citation>
    <scope>NUCLEOTIDE SEQUENCE [LARGE SCALE GENOMIC DNA]</scope>
    <source>
        <strain evidence="3 4">DSM 28238</strain>
    </source>
</reference>
<dbReference type="PRINTS" id="PR00111">
    <property type="entry name" value="ABHYDROLASE"/>
</dbReference>